<evidence type="ECO:0000313" key="4">
    <source>
        <dbReference type="EMBL" id="MDV7136788.1"/>
    </source>
</evidence>
<sequence length="233" mass="24324">MTTRRTLATIAISAALLISSGVGVASAHVSVSAPDATQGGYTKVTFRVPSEKDVPTTKLELAMPTDTPIASVRVQPQPGWTYTVTKEAPQVPLSDDDGETTEVVSRVVWTATNGGIQPGEFDEFNITAGPLPDQPEVTFKILQTYSDGEVVSWIEEQTEGAEEPAYPAPVLALAAATEDTDTHGMAAGDNSSEAAHTEQDNTATALSATALAVGVVALLAAVYTIVIARKKRG</sequence>
<feature type="transmembrane region" description="Helical" evidence="1">
    <location>
        <begin position="205"/>
        <end position="228"/>
    </location>
</feature>
<dbReference type="RefSeq" id="WP_317714756.1">
    <property type="nucleotide sequence ID" value="NZ_JAWLUM010000005.1"/>
</dbReference>
<dbReference type="Gene3D" id="2.60.40.2230">
    <property type="entry name" value="Uncharacterised protein YcnI-like PF07987, DUF1775"/>
    <property type="match status" value="1"/>
</dbReference>
<feature type="chain" id="PRO_5046433084" evidence="2">
    <location>
        <begin position="28"/>
        <end position="233"/>
    </location>
</feature>
<reference evidence="4 5" key="1">
    <citation type="submission" date="2023-10" db="EMBL/GenBank/DDBJ databases">
        <title>Development of a sustainable strategy for remediation of hydrocarbon-contaminated territories based on the waste exchange concept.</title>
        <authorList>
            <person name="Krivoruchko A."/>
        </authorList>
    </citation>
    <scope>NUCLEOTIDE SEQUENCE [LARGE SCALE GENOMIC DNA]</scope>
    <source>
        <strain evidence="4 5">IEGM 1236</strain>
    </source>
</reference>
<keyword evidence="1" id="KW-1133">Transmembrane helix</keyword>
<keyword evidence="5" id="KW-1185">Reference proteome</keyword>
<comment type="caution">
    <text evidence="4">The sequence shown here is derived from an EMBL/GenBank/DDBJ whole genome shotgun (WGS) entry which is preliminary data.</text>
</comment>
<dbReference type="Pfam" id="PF07987">
    <property type="entry name" value="DUF1775"/>
    <property type="match status" value="1"/>
</dbReference>
<name>A0ABU4EZW1_WILMA</name>
<dbReference type="Proteomes" id="UP001185792">
    <property type="component" value="Unassembled WGS sequence"/>
</dbReference>
<dbReference type="CDD" id="cd08545">
    <property type="entry name" value="YcnI_like"/>
    <property type="match status" value="1"/>
</dbReference>
<proteinExistence type="predicted"/>
<accession>A0ABU4EZW1</accession>
<organism evidence="4 5">
    <name type="scientific">Williamsia marianensis</name>
    <dbReference type="NCBI Taxonomy" id="85044"/>
    <lineage>
        <taxon>Bacteria</taxon>
        <taxon>Bacillati</taxon>
        <taxon>Actinomycetota</taxon>
        <taxon>Actinomycetes</taxon>
        <taxon>Mycobacteriales</taxon>
        <taxon>Nocardiaceae</taxon>
        <taxon>Williamsia</taxon>
    </lineage>
</organism>
<keyword evidence="1" id="KW-0472">Membrane</keyword>
<dbReference type="InterPro" id="IPR038507">
    <property type="entry name" value="YcnI-like_sf"/>
</dbReference>
<evidence type="ECO:0000256" key="1">
    <source>
        <dbReference type="SAM" id="Phobius"/>
    </source>
</evidence>
<feature type="signal peptide" evidence="2">
    <location>
        <begin position="1"/>
        <end position="27"/>
    </location>
</feature>
<protein>
    <submittedName>
        <fullName evidence="4">YcnI family protein</fullName>
    </submittedName>
</protein>
<keyword evidence="2" id="KW-0732">Signal</keyword>
<evidence type="ECO:0000256" key="2">
    <source>
        <dbReference type="SAM" id="SignalP"/>
    </source>
</evidence>
<keyword evidence="1" id="KW-0812">Transmembrane</keyword>
<dbReference type="EMBL" id="JAWLUM010000005">
    <property type="protein sequence ID" value="MDV7136788.1"/>
    <property type="molecule type" value="Genomic_DNA"/>
</dbReference>
<evidence type="ECO:0000259" key="3">
    <source>
        <dbReference type="Pfam" id="PF07987"/>
    </source>
</evidence>
<evidence type="ECO:0000313" key="5">
    <source>
        <dbReference type="Proteomes" id="UP001185792"/>
    </source>
</evidence>
<gene>
    <name evidence="4" type="ORF">R4198_24095</name>
</gene>
<feature type="domain" description="YncI copper-binding" evidence="3">
    <location>
        <begin position="28"/>
        <end position="173"/>
    </location>
</feature>
<dbReference type="InterPro" id="IPR012533">
    <property type="entry name" value="YcnI-copper_dom"/>
</dbReference>